<accession>G0N7H5</accession>
<dbReference type="InParanoid" id="G0N7H5"/>
<feature type="compositionally biased region" description="Basic and acidic residues" evidence="1">
    <location>
        <begin position="1"/>
        <end position="19"/>
    </location>
</feature>
<dbReference type="Proteomes" id="UP000008068">
    <property type="component" value="Unassembled WGS sequence"/>
</dbReference>
<feature type="compositionally biased region" description="Basic and acidic residues" evidence="1">
    <location>
        <begin position="66"/>
        <end position="79"/>
    </location>
</feature>
<evidence type="ECO:0000313" key="3">
    <source>
        <dbReference type="Proteomes" id="UP000008068"/>
    </source>
</evidence>
<name>G0N7H5_CAEBE</name>
<feature type="region of interest" description="Disordered" evidence="1">
    <location>
        <begin position="53"/>
        <end position="79"/>
    </location>
</feature>
<dbReference type="AlphaFoldDB" id="G0N7H5"/>
<keyword evidence="3" id="KW-1185">Reference proteome</keyword>
<dbReference type="HOGENOM" id="CLU_1338610_0_0_1"/>
<dbReference type="EMBL" id="GL379847">
    <property type="protein sequence ID" value="EGT54728.1"/>
    <property type="molecule type" value="Genomic_DNA"/>
</dbReference>
<sequence>MDERPPTTEDDTRQDDVATKQDGGGQSHQLPCSLRIANICHLLFGEGLRLHGFESSNNDGGTGREGVSKDEGTSKDKGAGRSTWTSILDYVNYTSNEWSVRRLSRGLTTGLQGKVKVVLGSPSLRIFFSEESRKKGCFRPPDRNRQVRDWKNLRALGDDEEVLFDLVTEKNGSEAEELQPRTFIRRRGNRVEKRCQAKGGDILTR</sequence>
<evidence type="ECO:0000313" key="2">
    <source>
        <dbReference type="EMBL" id="EGT54728.1"/>
    </source>
</evidence>
<evidence type="ECO:0000256" key="1">
    <source>
        <dbReference type="SAM" id="MobiDB-lite"/>
    </source>
</evidence>
<reference evidence="3" key="1">
    <citation type="submission" date="2011-07" db="EMBL/GenBank/DDBJ databases">
        <authorList>
            <consortium name="Caenorhabditis brenneri Sequencing and Analysis Consortium"/>
            <person name="Wilson R.K."/>
        </authorList>
    </citation>
    <scope>NUCLEOTIDE SEQUENCE [LARGE SCALE GENOMIC DNA]</scope>
    <source>
        <strain evidence="3">PB2801</strain>
    </source>
</reference>
<gene>
    <name evidence="2" type="ORF">CAEBREN_01792</name>
</gene>
<protein>
    <submittedName>
        <fullName evidence="2">Uncharacterized protein</fullName>
    </submittedName>
</protein>
<proteinExistence type="predicted"/>
<organism evidence="3">
    <name type="scientific">Caenorhabditis brenneri</name>
    <name type="common">Nematode worm</name>
    <dbReference type="NCBI Taxonomy" id="135651"/>
    <lineage>
        <taxon>Eukaryota</taxon>
        <taxon>Metazoa</taxon>
        <taxon>Ecdysozoa</taxon>
        <taxon>Nematoda</taxon>
        <taxon>Chromadorea</taxon>
        <taxon>Rhabditida</taxon>
        <taxon>Rhabditina</taxon>
        <taxon>Rhabditomorpha</taxon>
        <taxon>Rhabditoidea</taxon>
        <taxon>Rhabditidae</taxon>
        <taxon>Peloderinae</taxon>
        <taxon>Caenorhabditis</taxon>
    </lineage>
</organism>
<feature type="region of interest" description="Disordered" evidence="1">
    <location>
        <begin position="1"/>
        <end position="28"/>
    </location>
</feature>